<name>A0ABU5ZX79_9FLAO</name>
<proteinExistence type="predicted"/>
<dbReference type="Proteomes" id="UP001327027">
    <property type="component" value="Unassembled WGS sequence"/>
</dbReference>
<keyword evidence="1" id="KW-0812">Transmembrane</keyword>
<feature type="transmembrane region" description="Helical" evidence="1">
    <location>
        <begin position="83"/>
        <end position="102"/>
    </location>
</feature>
<evidence type="ECO:0000313" key="3">
    <source>
        <dbReference type="Proteomes" id="UP001327027"/>
    </source>
</evidence>
<feature type="transmembrane region" description="Helical" evidence="1">
    <location>
        <begin position="23"/>
        <end position="44"/>
    </location>
</feature>
<organism evidence="2 3">
    <name type="scientific">Aquimarina gracilis</name>
    <dbReference type="NCBI Taxonomy" id="874422"/>
    <lineage>
        <taxon>Bacteria</taxon>
        <taxon>Pseudomonadati</taxon>
        <taxon>Bacteroidota</taxon>
        <taxon>Flavobacteriia</taxon>
        <taxon>Flavobacteriales</taxon>
        <taxon>Flavobacteriaceae</taxon>
        <taxon>Aquimarina</taxon>
    </lineage>
</organism>
<keyword evidence="3" id="KW-1185">Reference proteome</keyword>
<keyword evidence="1" id="KW-0472">Membrane</keyword>
<gene>
    <name evidence="2" type="ORF">U6A24_13420</name>
</gene>
<dbReference type="EMBL" id="JAYKLX010000006">
    <property type="protein sequence ID" value="MEB3346471.1"/>
    <property type="molecule type" value="Genomic_DNA"/>
</dbReference>
<comment type="caution">
    <text evidence="2">The sequence shown here is derived from an EMBL/GenBank/DDBJ whole genome shotgun (WGS) entry which is preliminary data.</text>
</comment>
<accession>A0ABU5ZX79</accession>
<evidence type="ECO:0000256" key="1">
    <source>
        <dbReference type="SAM" id="Phobius"/>
    </source>
</evidence>
<feature type="transmembrane region" description="Helical" evidence="1">
    <location>
        <begin position="51"/>
        <end position="71"/>
    </location>
</feature>
<reference evidence="2 3" key="1">
    <citation type="journal article" date="2013" name="Int. J. Syst. Evol. Microbiol.">
        <title>Aquimarina gracilis sp. nov., isolated from the gut microflora of a mussel, Mytilus coruscus, and emended description of Aquimarina spongiae.</title>
        <authorList>
            <person name="Park S.C."/>
            <person name="Choe H.N."/>
            <person name="Baik K.S."/>
            <person name="Seong C.N."/>
        </authorList>
    </citation>
    <scope>NUCLEOTIDE SEQUENCE [LARGE SCALE GENOMIC DNA]</scope>
    <source>
        <strain evidence="2 3">PSC32</strain>
    </source>
</reference>
<dbReference type="RefSeq" id="WP_324180500.1">
    <property type="nucleotide sequence ID" value="NZ_BAABAW010000006.1"/>
</dbReference>
<protein>
    <recommendedName>
        <fullName evidence="4">PH (Pleckstrin Homology) domain-containing protein</fullName>
    </recommendedName>
</protein>
<keyword evidence="1" id="KW-1133">Transmembrane helix</keyword>
<evidence type="ECO:0008006" key="4">
    <source>
        <dbReference type="Google" id="ProtNLM"/>
    </source>
</evidence>
<sequence length="208" mass="24074">MENLNKKPGGFLGFLKGTQPLSYAFWGVGVIPALIIFLVMLMVLQSHKYDFSTYISISFFVVGVHRFFAWISIIRCRKNTDNAIWGTLGIVIVVVDILYKLLFGAMYTYKMFGSENNKQKAIETIDSCKQKISQLYNIPVEELEGNDFLSYSGSERYYGIKYGDKRFKCFVYPDSIVINKNDYQKNKDKTLEELIKDRIKEKKDSLNK</sequence>
<evidence type="ECO:0000313" key="2">
    <source>
        <dbReference type="EMBL" id="MEB3346471.1"/>
    </source>
</evidence>